<evidence type="ECO:0000313" key="3">
    <source>
        <dbReference type="Proteomes" id="UP000010474"/>
    </source>
</evidence>
<sequence>MLEIISLCLGLVGTLLAIGSGILWIINQKSTAETKKYAAEREFGHIKRNQDQLSTNLANHFQDIENKLDTIKDSLQEIKFYQMNKDWNQSGGGRGSSDR</sequence>
<keyword evidence="3" id="KW-1185">Reference proteome</keyword>
<dbReference type="AlphaFoldDB" id="K9ZFX9"/>
<dbReference type="RefSeq" id="WP_015214286.1">
    <property type="nucleotide sequence ID" value="NC_019771.1"/>
</dbReference>
<reference evidence="3" key="1">
    <citation type="journal article" date="2013" name="Proc. Natl. Acad. Sci. U.S.A.">
        <title>Improving the coverage of the cyanobacterial phylum using diversity-driven genome sequencing.</title>
        <authorList>
            <person name="Shih P.M."/>
            <person name="Wu D."/>
            <person name="Latifi A."/>
            <person name="Axen S.D."/>
            <person name="Fewer D.P."/>
            <person name="Talla E."/>
            <person name="Calteau A."/>
            <person name="Cai F."/>
            <person name="Tandeau de Marsac N."/>
            <person name="Rippka R."/>
            <person name="Herdman M."/>
            <person name="Sivonen K."/>
            <person name="Coursin T."/>
            <person name="Laurent T."/>
            <person name="Goodwin L."/>
            <person name="Nolan M."/>
            <person name="Davenport K.W."/>
            <person name="Han C.S."/>
            <person name="Rubin E.M."/>
            <person name="Eisen J.A."/>
            <person name="Woyke T."/>
            <person name="Gugger M."/>
            <person name="Kerfeld C.A."/>
        </authorList>
    </citation>
    <scope>NUCLEOTIDE SEQUENCE [LARGE SCALE GENOMIC DNA]</scope>
    <source>
        <strain evidence="3">ATCC 27899 / PCC 7122</strain>
    </source>
</reference>
<organism evidence="2 3">
    <name type="scientific">Anabaena cylindrica (strain ATCC 27899 / PCC 7122)</name>
    <dbReference type="NCBI Taxonomy" id="272123"/>
    <lineage>
        <taxon>Bacteria</taxon>
        <taxon>Bacillati</taxon>
        <taxon>Cyanobacteriota</taxon>
        <taxon>Cyanophyceae</taxon>
        <taxon>Nostocales</taxon>
        <taxon>Nostocaceae</taxon>
        <taxon>Anabaena</taxon>
    </lineage>
</organism>
<dbReference type="EMBL" id="CP003659">
    <property type="protein sequence ID" value="AFZ57649.1"/>
    <property type="molecule type" value="Genomic_DNA"/>
</dbReference>
<gene>
    <name evidence="2" type="ordered locus">Anacy_2185</name>
</gene>
<keyword evidence="1" id="KW-0472">Membrane</keyword>
<dbReference type="KEGG" id="acy:Anacy_2185"/>
<dbReference type="PATRIC" id="fig|272123.3.peg.2388"/>
<dbReference type="STRING" id="272123.Anacy_2185"/>
<accession>K9ZFX9</accession>
<keyword evidence="1" id="KW-0812">Transmembrane</keyword>
<evidence type="ECO:0000256" key="1">
    <source>
        <dbReference type="SAM" id="Phobius"/>
    </source>
</evidence>
<dbReference type="OrthoDB" id="489903at2"/>
<feature type="transmembrane region" description="Helical" evidence="1">
    <location>
        <begin position="7"/>
        <end position="26"/>
    </location>
</feature>
<dbReference type="HOGENOM" id="CLU_2314257_0_0_3"/>
<keyword evidence="1" id="KW-1133">Transmembrane helix</keyword>
<name>K9ZFX9_ANACC</name>
<dbReference type="Proteomes" id="UP000010474">
    <property type="component" value="Chromosome"/>
</dbReference>
<protein>
    <submittedName>
        <fullName evidence="2">Uncharacterized protein</fullName>
    </submittedName>
</protein>
<proteinExistence type="predicted"/>
<evidence type="ECO:0000313" key="2">
    <source>
        <dbReference type="EMBL" id="AFZ57649.1"/>
    </source>
</evidence>